<dbReference type="RefSeq" id="WP_219500264.1">
    <property type="nucleotide sequence ID" value="NZ_JAHXDN010000002.1"/>
</dbReference>
<feature type="transmembrane region" description="Helical" evidence="5">
    <location>
        <begin position="88"/>
        <end position="112"/>
    </location>
</feature>
<dbReference type="PANTHER" id="PTHR30485">
    <property type="entry name" value="NI/FE-HYDROGENASE 1 B-TYPE CYTOCHROME SUBUNIT"/>
    <property type="match status" value="1"/>
</dbReference>
<evidence type="ECO:0000256" key="1">
    <source>
        <dbReference type="ARBA" id="ARBA00004141"/>
    </source>
</evidence>
<evidence type="ECO:0000259" key="6">
    <source>
        <dbReference type="Pfam" id="PF01292"/>
    </source>
</evidence>
<keyword evidence="3 5" id="KW-1133">Transmembrane helix</keyword>
<feature type="transmembrane region" description="Helical" evidence="5">
    <location>
        <begin position="21"/>
        <end position="41"/>
    </location>
</feature>
<dbReference type="GO" id="GO:0009055">
    <property type="term" value="F:electron transfer activity"/>
    <property type="evidence" value="ECO:0007669"/>
    <property type="project" value="InterPro"/>
</dbReference>
<evidence type="ECO:0000256" key="3">
    <source>
        <dbReference type="ARBA" id="ARBA00022989"/>
    </source>
</evidence>
<evidence type="ECO:0000313" key="7">
    <source>
        <dbReference type="EMBL" id="MBW4707415.1"/>
    </source>
</evidence>
<dbReference type="EMBL" id="JAHXDN010000002">
    <property type="protein sequence ID" value="MBW4707415.1"/>
    <property type="molecule type" value="Genomic_DNA"/>
</dbReference>
<feature type="domain" description="Cytochrome b561 bacterial/Ni-hydrogenase" evidence="6">
    <location>
        <begin position="14"/>
        <end position="230"/>
    </location>
</feature>
<evidence type="ECO:0000256" key="2">
    <source>
        <dbReference type="ARBA" id="ARBA00022692"/>
    </source>
</evidence>
<organism evidence="7 8">
    <name type="scientific">Roseobacter insulae</name>
    <dbReference type="NCBI Taxonomy" id="2859783"/>
    <lineage>
        <taxon>Bacteria</taxon>
        <taxon>Pseudomonadati</taxon>
        <taxon>Pseudomonadota</taxon>
        <taxon>Alphaproteobacteria</taxon>
        <taxon>Rhodobacterales</taxon>
        <taxon>Roseobacteraceae</taxon>
        <taxon>Roseobacter</taxon>
    </lineage>
</organism>
<comment type="subcellular location">
    <subcellularLocation>
        <location evidence="1">Membrane</location>
        <topology evidence="1">Multi-pass membrane protein</topology>
    </subcellularLocation>
</comment>
<name>A0A9X1JXM0_9RHOB</name>
<feature type="transmembrane region" description="Helical" evidence="5">
    <location>
        <begin position="152"/>
        <end position="176"/>
    </location>
</feature>
<keyword evidence="8" id="KW-1185">Reference proteome</keyword>
<proteinExistence type="predicted"/>
<dbReference type="Proteomes" id="UP001138661">
    <property type="component" value="Unassembled WGS sequence"/>
</dbReference>
<evidence type="ECO:0000256" key="5">
    <source>
        <dbReference type="SAM" id="Phobius"/>
    </source>
</evidence>
<keyword evidence="4 5" id="KW-0472">Membrane</keyword>
<dbReference type="AlphaFoldDB" id="A0A9X1JXM0"/>
<protein>
    <submittedName>
        <fullName evidence="7">Cytochrome b/b6 domain-containing protein</fullName>
    </submittedName>
</protein>
<gene>
    <name evidence="7" type="ORF">KX928_06415</name>
</gene>
<dbReference type="GO" id="GO:0020037">
    <property type="term" value="F:heme binding"/>
    <property type="evidence" value="ECO:0007669"/>
    <property type="project" value="TreeGrafter"/>
</dbReference>
<dbReference type="PANTHER" id="PTHR30485:SF1">
    <property type="entry name" value="CYTOCHROME YDHU-RELATED"/>
    <property type="match status" value="1"/>
</dbReference>
<sequence>MTAITDKRGRWVKRQTRTTRITHWIWALSVFFLMGSGAQIFNAHPVLYFGDQSGFGFDNTVFSLAGEGRALPGWATIPSGVDLATGRVVHFFFAWVFVVAFLVWCVGAVASGHMWHDLMPRRADLRSLAGDIRQHAQLRFHHRRRYGPLQKLSYGAVLFGLFPLIVATGLAMSPAMNAAFPWLPEILGGRQTARTLHFAAATGVVLFILVHVVMVLLAGPVNEMRSMLTGWYKLDEGE</sequence>
<accession>A0A9X1JXM0</accession>
<dbReference type="GO" id="GO:0005886">
    <property type="term" value="C:plasma membrane"/>
    <property type="evidence" value="ECO:0007669"/>
    <property type="project" value="TreeGrafter"/>
</dbReference>
<evidence type="ECO:0000313" key="8">
    <source>
        <dbReference type="Proteomes" id="UP001138661"/>
    </source>
</evidence>
<feature type="transmembrane region" description="Helical" evidence="5">
    <location>
        <begin position="196"/>
        <end position="218"/>
    </location>
</feature>
<dbReference type="InterPro" id="IPR011577">
    <property type="entry name" value="Cyt_b561_bac/Ni-Hgenase"/>
</dbReference>
<dbReference type="Pfam" id="PF01292">
    <property type="entry name" value="Ni_hydr_CYTB"/>
    <property type="match status" value="1"/>
</dbReference>
<comment type="caution">
    <text evidence="7">The sequence shown here is derived from an EMBL/GenBank/DDBJ whole genome shotgun (WGS) entry which is preliminary data.</text>
</comment>
<keyword evidence="2 5" id="KW-0812">Transmembrane</keyword>
<evidence type="ECO:0000256" key="4">
    <source>
        <dbReference type="ARBA" id="ARBA00023136"/>
    </source>
</evidence>
<dbReference type="InterPro" id="IPR051542">
    <property type="entry name" value="Hydrogenase_cytochrome"/>
</dbReference>
<reference evidence="7" key="1">
    <citation type="submission" date="2021-07" db="EMBL/GenBank/DDBJ databases">
        <title>Roseobacter insulae sp. nov., isolated from a tidal flat.</title>
        <authorList>
            <person name="Park S."/>
            <person name="Yoon J.-H."/>
        </authorList>
    </citation>
    <scope>NUCLEOTIDE SEQUENCE</scope>
    <source>
        <strain evidence="7">YSTF-M11</strain>
    </source>
</reference>